<dbReference type="GO" id="GO:0006508">
    <property type="term" value="P:proteolysis"/>
    <property type="evidence" value="ECO:0007669"/>
    <property type="project" value="UniProtKB-KW"/>
</dbReference>
<dbReference type="InterPro" id="IPR009003">
    <property type="entry name" value="Peptidase_S1_PA"/>
</dbReference>
<dbReference type="SMART" id="SM00228">
    <property type="entry name" value="PDZ"/>
    <property type="match status" value="1"/>
</dbReference>
<dbReference type="EC" id="3.4.21.-" evidence="5"/>
<name>A0ABW0BXI3_9BACT</name>
<keyword evidence="3 5" id="KW-0378">Hydrolase</keyword>
<dbReference type="Pfam" id="PF13180">
    <property type="entry name" value="PDZ_2"/>
    <property type="match status" value="1"/>
</dbReference>
<sequence>MSKRQFFLGILLAALIGGVVALAGVSFLIQPQNASTFDEKQQASFVNMLSDENFTIPDGINFVASAQLVTPAVVHVKSQVAYTPRSQRDPIQEFFGIPDPRGDRGQGGGNGAMPMSSGSGVIISPDGYIVTNNHVIEGATKVDISLDNNKRYEATIIGTDPTTDLALLKIEADNLPFVKFGDSDQTKIGEWVLAVGNPFDLNSTVTAGIISAKARNINILRNVENGLQIESFLQTDAVVNPGNSGGALVNLAGELIGINTAIASNTGTFAGYSFAVPSTLVKKVMDDLIKYGAVQRGLLGVSIQSVSPELADYLNKKFPVDQGVYVGGVNENSAGKAAGLKEGDIIISIDGKAVNNVSMLQEMVARKRPGDKVEVEYIRDGKTSKTSATLKNFSGDTNIVKKEVPKTFTFEGLQFEDVKQQTKDQLKIAGGAVIKSNANEAWRNAGARNGFIITSVISDSGRKKVTNAQEMIDFLEDSKGQEIVVLGMFPDGTDYYFEVELN</sequence>
<accession>A0ABW0BXI3</accession>
<feature type="domain" description="PDZ" evidence="4">
    <location>
        <begin position="288"/>
        <end position="381"/>
    </location>
</feature>
<gene>
    <name evidence="5" type="ORF">ACFPIK_12750</name>
</gene>
<dbReference type="Proteomes" id="UP001596163">
    <property type="component" value="Unassembled WGS sequence"/>
</dbReference>
<dbReference type="InterPro" id="IPR001478">
    <property type="entry name" value="PDZ"/>
</dbReference>
<evidence type="ECO:0000259" key="4">
    <source>
        <dbReference type="PROSITE" id="PS50106"/>
    </source>
</evidence>
<dbReference type="InterPro" id="IPR001940">
    <property type="entry name" value="Peptidase_S1C"/>
</dbReference>
<dbReference type="PANTHER" id="PTHR22939">
    <property type="entry name" value="SERINE PROTEASE FAMILY S1C HTRA-RELATED"/>
    <property type="match status" value="1"/>
</dbReference>
<evidence type="ECO:0000256" key="3">
    <source>
        <dbReference type="ARBA" id="ARBA00022801"/>
    </source>
</evidence>
<dbReference type="Gene3D" id="2.30.42.10">
    <property type="match status" value="1"/>
</dbReference>
<evidence type="ECO:0000313" key="5">
    <source>
        <dbReference type="EMBL" id="MFC5192638.1"/>
    </source>
</evidence>
<evidence type="ECO:0000313" key="6">
    <source>
        <dbReference type="Proteomes" id="UP001596163"/>
    </source>
</evidence>
<dbReference type="SUPFAM" id="SSF50494">
    <property type="entry name" value="Trypsin-like serine proteases"/>
    <property type="match status" value="1"/>
</dbReference>
<keyword evidence="2 5" id="KW-0645">Protease</keyword>
<dbReference type="PROSITE" id="PS50106">
    <property type="entry name" value="PDZ"/>
    <property type="match status" value="1"/>
</dbReference>
<keyword evidence="6" id="KW-1185">Reference proteome</keyword>
<proteinExistence type="inferred from homology"/>
<dbReference type="SUPFAM" id="SSF50156">
    <property type="entry name" value="PDZ domain-like"/>
    <property type="match status" value="1"/>
</dbReference>
<dbReference type="EMBL" id="JBHSKS010000010">
    <property type="protein sequence ID" value="MFC5192638.1"/>
    <property type="molecule type" value="Genomic_DNA"/>
</dbReference>
<evidence type="ECO:0000256" key="1">
    <source>
        <dbReference type="ARBA" id="ARBA00010541"/>
    </source>
</evidence>
<dbReference type="InterPro" id="IPR036034">
    <property type="entry name" value="PDZ_sf"/>
</dbReference>
<comment type="similarity">
    <text evidence="1">Belongs to the peptidase S1C family.</text>
</comment>
<organism evidence="5 6">
    <name type="scientific">Algoriphagus aquatilis</name>
    <dbReference type="NCBI Taxonomy" id="490186"/>
    <lineage>
        <taxon>Bacteria</taxon>
        <taxon>Pseudomonadati</taxon>
        <taxon>Bacteroidota</taxon>
        <taxon>Cytophagia</taxon>
        <taxon>Cytophagales</taxon>
        <taxon>Cyclobacteriaceae</taxon>
        <taxon>Algoriphagus</taxon>
    </lineage>
</organism>
<reference evidence="6" key="1">
    <citation type="journal article" date="2019" name="Int. J. Syst. Evol. Microbiol.">
        <title>The Global Catalogue of Microorganisms (GCM) 10K type strain sequencing project: providing services to taxonomists for standard genome sequencing and annotation.</title>
        <authorList>
            <consortium name="The Broad Institute Genomics Platform"/>
            <consortium name="The Broad Institute Genome Sequencing Center for Infectious Disease"/>
            <person name="Wu L."/>
            <person name="Ma J."/>
        </authorList>
    </citation>
    <scope>NUCLEOTIDE SEQUENCE [LARGE SCALE GENOMIC DNA]</scope>
    <source>
        <strain evidence="6">CGMCC 1.7030</strain>
    </source>
</reference>
<dbReference type="Gene3D" id="2.40.10.120">
    <property type="match status" value="1"/>
</dbReference>
<comment type="caution">
    <text evidence="5">The sequence shown here is derived from an EMBL/GenBank/DDBJ whole genome shotgun (WGS) entry which is preliminary data.</text>
</comment>
<dbReference type="GO" id="GO:0008233">
    <property type="term" value="F:peptidase activity"/>
    <property type="evidence" value="ECO:0007669"/>
    <property type="project" value="UniProtKB-KW"/>
</dbReference>
<dbReference type="PRINTS" id="PR00834">
    <property type="entry name" value="PROTEASES2C"/>
</dbReference>
<dbReference type="Pfam" id="PF13365">
    <property type="entry name" value="Trypsin_2"/>
    <property type="match status" value="1"/>
</dbReference>
<evidence type="ECO:0000256" key="2">
    <source>
        <dbReference type="ARBA" id="ARBA00022670"/>
    </source>
</evidence>
<dbReference type="RefSeq" id="WP_377915845.1">
    <property type="nucleotide sequence ID" value="NZ_JBHSKS010000010.1"/>
</dbReference>
<dbReference type="PANTHER" id="PTHR22939:SF129">
    <property type="entry name" value="SERINE PROTEASE HTRA2, MITOCHONDRIAL"/>
    <property type="match status" value="1"/>
</dbReference>
<protein>
    <submittedName>
        <fullName evidence="5">S1C family serine protease</fullName>
        <ecNumber evidence="5">3.4.21.-</ecNumber>
    </submittedName>
</protein>